<evidence type="ECO:0000313" key="2">
    <source>
        <dbReference type="EMBL" id="KAI5968896.1"/>
    </source>
</evidence>
<protein>
    <submittedName>
        <fullName evidence="2">RMD9</fullName>
    </submittedName>
</protein>
<organism evidence="2 3">
    <name type="scientific">Candida theae</name>
    <dbReference type="NCBI Taxonomy" id="1198502"/>
    <lineage>
        <taxon>Eukaryota</taxon>
        <taxon>Fungi</taxon>
        <taxon>Dikarya</taxon>
        <taxon>Ascomycota</taxon>
        <taxon>Saccharomycotina</taxon>
        <taxon>Pichiomycetes</taxon>
        <taxon>Debaryomycetaceae</taxon>
        <taxon>Candida/Lodderomyces clade</taxon>
        <taxon>Candida</taxon>
    </lineage>
</organism>
<evidence type="ECO:0000256" key="1">
    <source>
        <dbReference type="SAM" id="MobiDB-lite"/>
    </source>
</evidence>
<dbReference type="Proteomes" id="UP001204833">
    <property type="component" value="Unassembled WGS sequence"/>
</dbReference>
<keyword evidence="3" id="KW-1185">Reference proteome</keyword>
<accession>A0AAD5G1D7</accession>
<reference evidence="2 3" key="1">
    <citation type="journal article" date="2022" name="DNA Res.">
        <title>Genome analysis of five recently described species of the CUG-Ser clade uncovers Candida theae as a new hybrid lineage with pathogenic potential in the Candida parapsilosis species complex.</title>
        <authorList>
            <person name="Mixao V."/>
            <person name="Del Olmo V."/>
            <person name="Hegedusova E."/>
            <person name="Saus E."/>
            <person name="Pryszcz L."/>
            <person name="Cillingova A."/>
            <person name="Nosek J."/>
            <person name="Gabaldon T."/>
        </authorList>
    </citation>
    <scope>NUCLEOTIDE SEQUENCE [LARGE SCALE GENOMIC DNA]</scope>
    <source>
        <strain evidence="2 3">CBS 12239</strain>
    </source>
</reference>
<dbReference type="GeneID" id="76148071"/>
<dbReference type="AlphaFoldDB" id="A0AAD5G1D7"/>
<feature type="compositionally biased region" description="Low complexity" evidence="1">
    <location>
        <begin position="29"/>
        <end position="45"/>
    </location>
</feature>
<feature type="region of interest" description="Disordered" evidence="1">
    <location>
        <begin position="23"/>
        <end position="45"/>
    </location>
</feature>
<evidence type="ECO:0000313" key="3">
    <source>
        <dbReference type="Proteomes" id="UP001204833"/>
    </source>
</evidence>
<comment type="caution">
    <text evidence="2">The sequence shown here is derived from an EMBL/GenBank/DDBJ whole genome shotgun (WGS) entry which is preliminary data.</text>
</comment>
<gene>
    <name evidence="2" type="ORF">KGF57_000011</name>
</gene>
<dbReference type="RefSeq" id="XP_051611430.1">
    <property type="nucleotide sequence ID" value="XM_051750270.1"/>
</dbReference>
<name>A0AAD5G1D7_9ASCO</name>
<proteinExistence type="predicted"/>
<sequence>MFRLLNTSSQGLRPSLISKIKLAKNGSPATTTTTTTTTTSTANTTTTTSLDSKLFFRNNSSATTATSSSTISSPFQDKKPIANDFKEKFPYYEHKYHQPNYMSRWSPRDNNTYNKDIEEISTLIQDEKFRQSMSEKDLYRYVANLYSATITSRKIRLANSRNRDKDQASAFKEDFIYQTAILNVTELVASGDFNNVLSSRILFKIFGTLLQFKLNPEIMNLWETGVSQSEKANNGIGQLYLSHDVLSIVLQVAYETKRFSYEEIKSIYNMSVSENEPVHPFLSDRMGQVAIMEGDHARGLDALEELMTLYEENPQEKSILGGLAQLHLSFIGQCKDTVIAKRFFDKAVDSADSLPYVVVLKAPYMVSFLENCVNAGDSMEEVVELWSRISTHYGETSAATNSSKSATINAGLFKLFFNKFPEPNEESIKLLKLIFTKSPKIDEVFLNTLISNMQWTEKSLVQDVVDAFDKFNVDKSIISHRVILKQAGQVDYSVREILQLWNNLLNKLDAENYKYIANADWSALRAATAFSENYKTSERLGLYLSLVKTYKNYMQHNGACINFIRGWIREASVYKEVSRITTEEDPHFENEIVVEVPHFANLKENVDYRSITKKVTDANPRLLD</sequence>
<dbReference type="EMBL" id="JAIHNG010000001">
    <property type="protein sequence ID" value="KAI5968896.1"/>
    <property type="molecule type" value="Genomic_DNA"/>
</dbReference>